<feature type="domain" description="NADH:quinone oxidoreductase/Mrp antiporter transmembrane" evidence="19">
    <location>
        <begin position="25"/>
        <end position="284"/>
    </location>
</feature>
<evidence type="ECO:0000256" key="17">
    <source>
        <dbReference type="ARBA" id="ARBA00049551"/>
    </source>
</evidence>
<dbReference type="EMBL" id="MG701238">
    <property type="protein sequence ID" value="QFG38957.1"/>
    <property type="molecule type" value="Genomic_DNA"/>
</dbReference>
<dbReference type="AlphaFoldDB" id="A0A856TAN7"/>
<evidence type="ECO:0000256" key="16">
    <source>
        <dbReference type="ARBA" id="ARBA00023136"/>
    </source>
</evidence>
<evidence type="ECO:0000256" key="2">
    <source>
        <dbReference type="ARBA" id="ARBA00004448"/>
    </source>
</evidence>
<keyword evidence="16 18" id="KW-0472">Membrane</keyword>
<evidence type="ECO:0000256" key="4">
    <source>
        <dbReference type="ARBA" id="ARBA00012944"/>
    </source>
</evidence>
<name>A0A856TAN7_9ORTH</name>
<dbReference type="PANTHER" id="PTHR46552:SF1">
    <property type="entry name" value="NADH-UBIQUINONE OXIDOREDUCTASE CHAIN 2"/>
    <property type="match status" value="1"/>
</dbReference>
<organism evidence="20">
    <name type="scientific">Svistella anhuiensis</name>
    <dbReference type="NCBI Taxonomy" id="2152901"/>
    <lineage>
        <taxon>Eukaryota</taxon>
        <taxon>Metazoa</taxon>
        <taxon>Ecdysozoa</taxon>
        <taxon>Arthropoda</taxon>
        <taxon>Hexapoda</taxon>
        <taxon>Insecta</taxon>
        <taxon>Pterygota</taxon>
        <taxon>Neoptera</taxon>
        <taxon>Polyneoptera</taxon>
        <taxon>Orthoptera</taxon>
        <taxon>Ensifera</taxon>
        <taxon>Gryllidea</taxon>
        <taxon>Grylloidea</taxon>
        <taxon>Trigonidiidae</taxon>
        <taxon>Trigonidiinae</taxon>
        <taxon>Svistella</taxon>
    </lineage>
</organism>
<feature type="transmembrane region" description="Helical" evidence="18">
    <location>
        <begin position="120"/>
        <end position="142"/>
    </location>
</feature>
<feature type="transmembrane region" description="Helical" evidence="18">
    <location>
        <begin position="268"/>
        <end position="289"/>
    </location>
</feature>
<evidence type="ECO:0000256" key="10">
    <source>
        <dbReference type="ARBA" id="ARBA00022967"/>
    </source>
</evidence>
<evidence type="ECO:0000256" key="12">
    <source>
        <dbReference type="ARBA" id="ARBA00022989"/>
    </source>
</evidence>
<reference evidence="20" key="1">
    <citation type="submission" date="2017-12" db="EMBL/GenBank/DDBJ databases">
        <title>Mitochondrial genome sequence and gene rearrangement provide insights into the taxonomic affiliation of sword-tailed crickets.</title>
        <authorList>
            <person name="Ma C."/>
            <person name="Li J."/>
        </authorList>
    </citation>
    <scope>NUCLEOTIDE SEQUENCE</scope>
</reference>
<evidence type="ECO:0000256" key="13">
    <source>
        <dbReference type="ARBA" id="ARBA00023027"/>
    </source>
</evidence>
<gene>
    <name evidence="20" type="primary">nad2</name>
</gene>
<dbReference type="GO" id="GO:0008137">
    <property type="term" value="F:NADH dehydrogenase (ubiquinone) activity"/>
    <property type="evidence" value="ECO:0007669"/>
    <property type="project" value="UniProtKB-EC"/>
</dbReference>
<keyword evidence="9 18" id="KW-0999">Mitochondrion inner membrane</keyword>
<keyword evidence="14 18" id="KW-0830">Ubiquinone</keyword>
<evidence type="ECO:0000256" key="9">
    <source>
        <dbReference type="ARBA" id="ARBA00022792"/>
    </source>
</evidence>
<evidence type="ECO:0000256" key="15">
    <source>
        <dbReference type="ARBA" id="ARBA00023128"/>
    </source>
</evidence>
<dbReference type="Pfam" id="PF00361">
    <property type="entry name" value="Proton_antipo_M"/>
    <property type="match status" value="1"/>
</dbReference>
<keyword evidence="7 18" id="KW-0679">Respiratory chain</keyword>
<keyword evidence="13 18" id="KW-0520">NAD</keyword>
<geneLocation type="mitochondrion" evidence="20"/>
<feature type="transmembrane region" description="Helical" evidence="18">
    <location>
        <begin position="91"/>
        <end position="113"/>
    </location>
</feature>
<evidence type="ECO:0000256" key="11">
    <source>
        <dbReference type="ARBA" id="ARBA00022982"/>
    </source>
</evidence>
<evidence type="ECO:0000256" key="5">
    <source>
        <dbReference type="ARBA" id="ARBA00021008"/>
    </source>
</evidence>
<keyword evidence="6" id="KW-0813">Transport</keyword>
<keyword evidence="10 18" id="KW-1278">Translocase</keyword>
<feature type="transmembrane region" description="Helical" evidence="18">
    <location>
        <begin position="148"/>
        <end position="165"/>
    </location>
</feature>
<comment type="function">
    <text evidence="18">Core subunit of the mitochondrial membrane respiratory chain NADH dehydrogenase (Complex I) which catalyzes electron transfer from NADH through the respiratory chain, using ubiquinone as an electron acceptor. Essential for the catalytic activity and assembly of complex I.</text>
</comment>
<comment type="subcellular location">
    <subcellularLocation>
        <location evidence="2 18">Mitochondrion inner membrane</location>
        <topology evidence="2 18">Multi-pass membrane protein</topology>
    </subcellularLocation>
</comment>
<feature type="transmembrane region" description="Helical" evidence="18">
    <location>
        <begin position="234"/>
        <end position="256"/>
    </location>
</feature>
<protein>
    <recommendedName>
        <fullName evidence="5 18">NADH-ubiquinone oxidoreductase chain 2</fullName>
        <ecNumber evidence="4 18">7.1.1.2</ecNumber>
    </recommendedName>
</protein>
<dbReference type="EC" id="7.1.1.2" evidence="4 18"/>
<sequence length="341" mass="39719">MKKVDCQKTILFTMLVIGTMITISAHSWISMWMGLEINMLAFIPLLTKTNNMLSAEASLKYFLIQTLASSIFIISSLMMCTYHNLLPDSNLINNLIIFSLLIKLGAAPFHFWFPSMIEGLSWLNCLILFTWQKIAPFIILYLFINNSIIYLFILMSSIWGAVGGLNQTSVRKIMTYSSINHISWLMMALKMNLNLFFLYFIVYTTITLFLNWTFYHFNINHLNQLINFSNHNVLIKMLMMMNFMSLGGLPPFLGFLPKWTILLKMISYQMMLIMIIMVMCSLLTLLYYMKIMVSSLLILTSQYKTSFLHLNLSMNLNQFTLIMMSTIPLYSLMFLSFFMIM</sequence>
<feature type="transmembrane region" description="Helical" evidence="18">
    <location>
        <begin position="9"/>
        <end position="25"/>
    </location>
</feature>
<dbReference type="InterPro" id="IPR001750">
    <property type="entry name" value="ND/Mrp_TM"/>
</dbReference>
<comment type="similarity">
    <text evidence="3 18">Belongs to the complex I subunit 2 family.</text>
</comment>
<keyword evidence="8 18" id="KW-0812">Transmembrane</keyword>
<dbReference type="InterPro" id="IPR050175">
    <property type="entry name" value="Complex_I_Subunit_2"/>
</dbReference>
<keyword evidence="12 18" id="KW-1133">Transmembrane helix</keyword>
<dbReference type="PANTHER" id="PTHR46552">
    <property type="entry name" value="NADH-UBIQUINONE OXIDOREDUCTASE CHAIN 2"/>
    <property type="match status" value="1"/>
</dbReference>
<comment type="function">
    <text evidence="1">Core subunit of the mitochondrial membrane respiratory chain NADH dehydrogenase (Complex I) that is believed to belong to the minimal assembly required for catalysis. Complex I functions in the transfer of electrons from NADH to the respiratory chain. The immediate electron acceptor for the enzyme is believed to be ubiquinone.</text>
</comment>
<evidence type="ECO:0000256" key="7">
    <source>
        <dbReference type="ARBA" id="ARBA00022660"/>
    </source>
</evidence>
<evidence type="ECO:0000313" key="20">
    <source>
        <dbReference type="EMBL" id="QFG38957.1"/>
    </source>
</evidence>
<dbReference type="InterPro" id="IPR003917">
    <property type="entry name" value="NADH_UbQ_OxRdtase_chain2"/>
</dbReference>
<evidence type="ECO:0000256" key="1">
    <source>
        <dbReference type="ARBA" id="ARBA00003257"/>
    </source>
</evidence>
<evidence type="ECO:0000256" key="6">
    <source>
        <dbReference type="ARBA" id="ARBA00022448"/>
    </source>
</evidence>
<evidence type="ECO:0000259" key="19">
    <source>
        <dbReference type="Pfam" id="PF00361"/>
    </source>
</evidence>
<keyword evidence="15 18" id="KW-0496">Mitochondrion</keyword>
<evidence type="ECO:0000256" key="3">
    <source>
        <dbReference type="ARBA" id="ARBA00007012"/>
    </source>
</evidence>
<proteinExistence type="inferred from homology"/>
<feature type="transmembrane region" description="Helical" evidence="18">
    <location>
        <begin position="193"/>
        <end position="214"/>
    </location>
</feature>
<accession>A0A856TAN7</accession>
<evidence type="ECO:0000256" key="14">
    <source>
        <dbReference type="ARBA" id="ARBA00023075"/>
    </source>
</evidence>
<evidence type="ECO:0000256" key="18">
    <source>
        <dbReference type="RuleBase" id="RU003403"/>
    </source>
</evidence>
<dbReference type="GO" id="GO:0006120">
    <property type="term" value="P:mitochondrial electron transport, NADH to ubiquinone"/>
    <property type="evidence" value="ECO:0007669"/>
    <property type="project" value="InterPro"/>
</dbReference>
<evidence type="ECO:0000256" key="8">
    <source>
        <dbReference type="ARBA" id="ARBA00022692"/>
    </source>
</evidence>
<dbReference type="PRINTS" id="PR01436">
    <property type="entry name" value="NADHDHGNASE2"/>
</dbReference>
<comment type="catalytic activity">
    <reaction evidence="17 18">
        <text>a ubiquinone + NADH + 5 H(+)(in) = a ubiquinol + NAD(+) + 4 H(+)(out)</text>
        <dbReference type="Rhea" id="RHEA:29091"/>
        <dbReference type="Rhea" id="RHEA-COMP:9565"/>
        <dbReference type="Rhea" id="RHEA-COMP:9566"/>
        <dbReference type="ChEBI" id="CHEBI:15378"/>
        <dbReference type="ChEBI" id="CHEBI:16389"/>
        <dbReference type="ChEBI" id="CHEBI:17976"/>
        <dbReference type="ChEBI" id="CHEBI:57540"/>
        <dbReference type="ChEBI" id="CHEBI:57945"/>
        <dbReference type="EC" id="7.1.1.2"/>
    </reaction>
</comment>
<feature type="transmembrane region" description="Helical" evidence="18">
    <location>
        <begin position="319"/>
        <end position="340"/>
    </location>
</feature>
<keyword evidence="11 18" id="KW-0249">Electron transport</keyword>
<feature type="transmembrane region" description="Helical" evidence="18">
    <location>
        <begin position="59"/>
        <end position="79"/>
    </location>
</feature>
<dbReference type="GO" id="GO:0005743">
    <property type="term" value="C:mitochondrial inner membrane"/>
    <property type="evidence" value="ECO:0007669"/>
    <property type="project" value="UniProtKB-SubCell"/>
</dbReference>